<feature type="compositionally biased region" description="Polar residues" evidence="1">
    <location>
        <begin position="11"/>
        <end position="21"/>
    </location>
</feature>
<feature type="compositionally biased region" description="Polar residues" evidence="1">
    <location>
        <begin position="143"/>
        <end position="164"/>
    </location>
</feature>
<keyword evidence="3" id="KW-1185">Reference proteome</keyword>
<protein>
    <submittedName>
        <fullName evidence="2">Uncharacterized protein</fullName>
    </submittedName>
</protein>
<proteinExistence type="predicted"/>
<dbReference type="AlphaFoldDB" id="A0A200RA66"/>
<dbReference type="PANTHER" id="PTHR33670:SF14">
    <property type="entry name" value="T20H2.15 PROTEIN"/>
    <property type="match status" value="1"/>
</dbReference>
<reference evidence="2 3" key="1">
    <citation type="journal article" date="2017" name="Mol. Plant">
        <title>The Genome of Medicinal Plant Macleaya cordata Provides New Insights into Benzylisoquinoline Alkaloids Metabolism.</title>
        <authorList>
            <person name="Liu X."/>
            <person name="Liu Y."/>
            <person name="Huang P."/>
            <person name="Ma Y."/>
            <person name="Qing Z."/>
            <person name="Tang Q."/>
            <person name="Cao H."/>
            <person name="Cheng P."/>
            <person name="Zheng Y."/>
            <person name="Yuan Z."/>
            <person name="Zhou Y."/>
            <person name="Liu J."/>
            <person name="Tang Z."/>
            <person name="Zhuo Y."/>
            <person name="Zhang Y."/>
            <person name="Yu L."/>
            <person name="Huang J."/>
            <person name="Yang P."/>
            <person name="Peng Q."/>
            <person name="Zhang J."/>
            <person name="Jiang W."/>
            <person name="Zhang Z."/>
            <person name="Lin K."/>
            <person name="Ro D.K."/>
            <person name="Chen X."/>
            <person name="Xiong X."/>
            <person name="Shang Y."/>
            <person name="Huang S."/>
            <person name="Zeng J."/>
        </authorList>
    </citation>
    <scope>NUCLEOTIDE SEQUENCE [LARGE SCALE GENOMIC DNA]</scope>
    <source>
        <strain evidence="3">cv. BLH2017</strain>
        <tissue evidence="2">Root</tissue>
    </source>
</reference>
<dbReference type="EMBL" id="MVGT01000183">
    <property type="protein sequence ID" value="OVA19600.1"/>
    <property type="molecule type" value="Genomic_DNA"/>
</dbReference>
<dbReference type="InterPro" id="IPR028322">
    <property type="entry name" value="PNRC-like_rgn"/>
</dbReference>
<dbReference type="OMA" id="FSTTPCE"/>
<dbReference type="PANTHER" id="PTHR33670">
    <property type="entry name" value="SPLICING FACTOR, PROLINE- AND GLUTAMINE-RICH-LIKE"/>
    <property type="match status" value="1"/>
</dbReference>
<evidence type="ECO:0000256" key="1">
    <source>
        <dbReference type="SAM" id="MobiDB-lite"/>
    </source>
</evidence>
<organism evidence="2 3">
    <name type="scientific">Macleaya cordata</name>
    <name type="common">Five-seeded plume-poppy</name>
    <name type="synonym">Bocconia cordata</name>
    <dbReference type="NCBI Taxonomy" id="56857"/>
    <lineage>
        <taxon>Eukaryota</taxon>
        <taxon>Viridiplantae</taxon>
        <taxon>Streptophyta</taxon>
        <taxon>Embryophyta</taxon>
        <taxon>Tracheophyta</taxon>
        <taxon>Spermatophyta</taxon>
        <taxon>Magnoliopsida</taxon>
        <taxon>Ranunculales</taxon>
        <taxon>Papaveraceae</taxon>
        <taxon>Papaveroideae</taxon>
        <taxon>Macleaya</taxon>
    </lineage>
</organism>
<evidence type="ECO:0000313" key="2">
    <source>
        <dbReference type="EMBL" id="OVA19600.1"/>
    </source>
</evidence>
<dbReference type="GO" id="GO:0016071">
    <property type="term" value="P:mRNA metabolic process"/>
    <property type="evidence" value="ECO:0007669"/>
    <property type="project" value="UniProtKB-ARBA"/>
</dbReference>
<gene>
    <name evidence="2" type="ORF">BVC80_9053g12</name>
</gene>
<dbReference type="Proteomes" id="UP000195402">
    <property type="component" value="Unassembled WGS sequence"/>
</dbReference>
<feature type="region of interest" description="Disordered" evidence="1">
    <location>
        <begin position="1"/>
        <end position="35"/>
    </location>
</feature>
<comment type="caution">
    <text evidence="2">The sequence shown here is derived from an EMBL/GenBank/DDBJ whole genome shotgun (WGS) entry which is preliminary data.</text>
</comment>
<dbReference type="OrthoDB" id="1939477at2759"/>
<dbReference type="Pfam" id="PF15365">
    <property type="entry name" value="PNRC"/>
    <property type="match status" value="1"/>
</dbReference>
<sequence length="268" mass="29252">MEAVLLYPTHPDQSISPNNHQNRNRKKSIHQDSFVSRSSENFAPTYHSNIHGGLGLGGSGGGGFYFSPQLPNLSSSFSSSSVPFFNNNQPPLLPLPITRPYSSLPVRNTNNKSVVPFSPNNNRKNNNRIRDQDHPLKPKKFRSQSISPKKQNNSPKQDSTSITTTKKETLVISPTKRLGPEPSDLPKGVSRVLKPLASSTTTTFTASAIAMEGLEEEFSGSIFSLAPPPSSLPLPKFSLKPKLVPCNVEAGGIDDGATDNLRRLLRLR</sequence>
<accession>A0A200RA66</accession>
<name>A0A200RA66_MACCD</name>
<feature type="region of interest" description="Disordered" evidence="1">
    <location>
        <begin position="104"/>
        <end position="189"/>
    </location>
</feature>
<evidence type="ECO:0000313" key="3">
    <source>
        <dbReference type="Proteomes" id="UP000195402"/>
    </source>
</evidence>
<dbReference type="InParanoid" id="A0A200RA66"/>